<accession>A0A511K9B2</accession>
<protein>
    <submittedName>
        <fullName evidence="7">AN2-type zinc finger protein</fullName>
    </submittedName>
</protein>
<evidence type="ECO:0000259" key="6">
    <source>
        <dbReference type="PROSITE" id="PS51039"/>
    </source>
</evidence>
<comment type="caution">
    <text evidence="7">The sequence shown here is derived from an EMBL/GenBank/DDBJ whole genome shotgun (WGS) entry which is preliminary data.</text>
</comment>
<reference evidence="7 8" key="1">
    <citation type="submission" date="2019-07" db="EMBL/GenBank/DDBJ databases">
        <title>Rhodotorula toruloides NBRC10032 genome sequencing.</title>
        <authorList>
            <person name="Shida Y."/>
            <person name="Takaku H."/>
            <person name="Ogasawara W."/>
            <person name="Mori K."/>
        </authorList>
    </citation>
    <scope>NUCLEOTIDE SEQUENCE [LARGE SCALE GENOMIC DNA]</scope>
    <source>
        <strain evidence="7 8">NBRC10032</strain>
    </source>
</reference>
<dbReference type="SMART" id="SM00154">
    <property type="entry name" value="ZnF_AN1"/>
    <property type="match status" value="1"/>
</dbReference>
<evidence type="ECO:0000256" key="5">
    <source>
        <dbReference type="SAM" id="MobiDB-lite"/>
    </source>
</evidence>
<dbReference type="InterPro" id="IPR035896">
    <property type="entry name" value="AN1-like_Znf"/>
</dbReference>
<dbReference type="InterPro" id="IPR000058">
    <property type="entry name" value="Znf_AN1"/>
</dbReference>
<dbReference type="AlphaFoldDB" id="A0A511K9B2"/>
<dbReference type="EMBL" id="BJWK01000002">
    <property type="protein sequence ID" value="GEM06929.1"/>
    <property type="molecule type" value="Genomic_DNA"/>
</dbReference>
<name>A0A511K9B2_RHOTO</name>
<feature type="domain" description="AN1-type" evidence="6">
    <location>
        <begin position="34"/>
        <end position="82"/>
    </location>
</feature>
<keyword evidence="3" id="KW-0862">Zinc</keyword>
<keyword evidence="2 4" id="KW-0863">Zinc-finger</keyword>
<dbReference type="Gene3D" id="4.10.1110.10">
    <property type="entry name" value="AN1-like Zinc finger"/>
    <property type="match status" value="1"/>
</dbReference>
<gene>
    <name evidence="7" type="ORF">Rt10032_c02g0946</name>
</gene>
<dbReference type="OrthoDB" id="431929at2759"/>
<evidence type="ECO:0000256" key="1">
    <source>
        <dbReference type="ARBA" id="ARBA00022723"/>
    </source>
</evidence>
<dbReference type="PROSITE" id="PS51039">
    <property type="entry name" value="ZF_AN1"/>
    <property type="match status" value="1"/>
</dbReference>
<dbReference type="GO" id="GO:0008270">
    <property type="term" value="F:zinc ion binding"/>
    <property type="evidence" value="ECO:0007669"/>
    <property type="project" value="UniProtKB-KW"/>
</dbReference>
<evidence type="ECO:0000313" key="8">
    <source>
        <dbReference type="Proteomes" id="UP000321518"/>
    </source>
</evidence>
<keyword evidence="1" id="KW-0479">Metal-binding</keyword>
<dbReference type="Pfam" id="PF01428">
    <property type="entry name" value="zf-AN1"/>
    <property type="match status" value="1"/>
</dbReference>
<dbReference type="Proteomes" id="UP000321518">
    <property type="component" value="Unassembled WGS sequence"/>
</dbReference>
<sequence length="283" mass="30708">MQQSSPRPPVLLDSSSSAHQLDEALFLMASAPPAELGAHCSLPSCKALDFLPITCPHCSVSFCGHHATPSSHFCPHDPSMSSLSLSELNARRADDQPSFRSLLPDPKRHKRAEAEPSEEERVKKGGQHAALAKLKASFAKGKAGQTSSSTATPAPVKKPNPVLDLMRLKGRAVPADPRHIKRDGDIPMPDRLFLKVEHAKEATEKVEVREVWVSKSITAGKALDLFADLFKVTNVNNATTDQTKLLSLALPDDPPIRLILSEPLSSQVTNGGKVRIYKGFQRP</sequence>
<evidence type="ECO:0000313" key="7">
    <source>
        <dbReference type="EMBL" id="GEM06929.1"/>
    </source>
</evidence>
<organism evidence="7 8">
    <name type="scientific">Rhodotorula toruloides</name>
    <name type="common">Yeast</name>
    <name type="synonym">Rhodosporidium toruloides</name>
    <dbReference type="NCBI Taxonomy" id="5286"/>
    <lineage>
        <taxon>Eukaryota</taxon>
        <taxon>Fungi</taxon>
        <taxon>Dikarya</taxon>
        <taxon>Basidiomycota</taxon>
        <taxon>Pucciniomycotina</taxon>
        <taxon>Microbotryomycetes</taxon>
        <taxon>Sporidiobolales</taxon>
        <taxon>Sporidiobolaceae</taxon>
        <taxon>Rhodotorula</taxon>
    </lineage>
</organism>
<evidence type="ECO:0000256" key="4">
    <source>
        <dbReference type="PROSITE-ProRule" id="PRU00449"/>
    </source>
</evidence>
<dbReference type="Pfam" id="PF25327">
    <property type="entry name" value="UBL_ZFAND1"/>
    <property type="match status" value="1"/>
</dbReference>
<evidence type="ECO:0000256" key="3">
    <source>
        <dbReference type="ARBA" id="ARBA00022833"/>
    </source>
</evidence>
<dbReference type="SUPFAM" id="SSF118310">
    <property type="entry name" value="AN1-like Zinc finger"/>
    <property type="match status" value="1"/>
</dbReference>
<evidence type="ECO:0000256" key="2">
    <source>
        <dbReference type="ARBA" id="ARBA00022771"/>
    </source>
</evidence>
<proteinExistence type="predicted"/>
<feature type="region of interest" description="Disordered" evidence="5">
    <location>
        <begin position="90"/>
        <end position="128"/>
    </location>
</feature>
<feature type="region of interest" description="Disordered" evidence="5">
    <location>
        <begin position="140"/>
        <end position="160"/>
    </location>
</feature>
<dbReference type="InterPro" id="IPR057358">
    <property type="entry name" value="UBL_ZFAND1-like"/>
</dbReference>